<evidence type="ECO:0000313" key="1">
    <source>
        <dbReference type="EMBL" id="ANO50050.1"/>
    </source>
</evidence>
<reference evidence="1 2" key="1">
    <citation type="submission" date="2016-06" db="EMBL/GenBank/DDBJ databases">
        <title>Complete genome sequence of a deep-branching marine Gamma Proteobacterium Woeseia oceani type strain XK5.</title>
        <authorList>
            <person name="Mu D."/>
            <person name="Du Z."/>
        </authorList>
    </citation>
    <scope>NUCLEOTIDE SEQUENCE [LARGE SCALE GENOMIC DNA]</scope>
    <source>
        <strain evidence="1 2">XK5</strain>
    </source>
</reference>
<dbReference type="AlphaFoldDB" id="A0A193LBZ1"/>
<dbReference type="KEGG" id="woc:BA177_01370"/>
<protein>
    <submittedName>
        <fullName evidence="1">Uncharacterized protein</fullName>
    </submittedName>
</protein>
<sequence length="73" mass="8366">MQCSERHPQHCVEAGKYLGVREVDDQIWLVTFLDYDLGYFDNERGRVEPGPNPFMPDKVLTMCPEQGVNHVTG</sequence>
<gene>
    <name evidence="1" type="ORF">BA177_01370</name>
</gene>
<evidence type="ECO:0000313" key="2">
    <source>
        <dbReference type="Proteomes" id="UP000092695"/>
    </source>
</evidence>
<dbReference type="EMBL" id="CP016268">
    <property type="protein sequence ID" value="ANO50050.1"/>
    <property type="molecule type" value="Genomic_DNA"/>
</dbReference>
<name>A0A193LBZ1_9GAMM</name>
<proteinExistence type="predicted"/>
<organism evidence="1 2">
    <name type="scientific">Woeseia oceani</name>
    <dbReference type="NCBI Taxonomy" id="1548547"/>
    <lineage>
        <taxon>Bacteria</taxon>
        <taxon>Pseudomonadati</taxon>
        <taxon>Pseudomonadota</taxon>
        <taxon>Gammaproteobacteria</taxon>
        <taxon>Woeseiales</taxon>
        <taxon>Woeseiaceae</taxon>
        <taxon>Woeseia</taxon>
    </lineage>
</organism>
<accession>A0A193LBZ1</accession>
<dbReference type="STRING" id="1548547.BA177_01370"/>
<keyword evidence="2" id="KW-1185">Reference proteome</keyword>
<dbReference type="Proteomes" id="UP000092695">
    <property type="component" value="Chromosome"/>
</dbReference>